<feature type="transmembrane region" description="Helical" evidence="4">
    <location>
        <begin position="39"/>
        <end position="60"/>
    </location>
</feature>
<evidence type="ECO:0000256" key="5">
    <source>
        <dbReference type="SAM" id="MobiDB-lite"/>
    </source>
</evidence>
<dbReference type="AlphaFoldDB" id="A0A9P9JNX7"/>
<dbReference type="EMBL" id="JAGMUV010000001">
    <property type="protein sequence ID" value="KAH7176579.1"/>
    <property type="molecule type" value="Genomic_DNA"/>
</dbReference>
<evidence type="ECO:0000256" key="3">
    <source>
        <dbReference type="ARBA" id="ARBA00023136"/>
    </source>
</evidence>
<dbReference type="PANTHER" id="PTHR39136">
    <property type="entry name" value="ALTERED INHERITANCE OF MITOCHONDRIA PROTEIN 11"/>
    <property type="match status" value="1"/>
</dbReference>
<dbReference type="GO" id="GO:0005739">
    <property type="term" value="C:mitochondrion"/>
    <property type="evidence" value="ECO:0007669"/>
    <property type="project" value="TreeGrafter"/>
</dbReference>
<dbReference type="Proteomes" id="UP000738349">
    <property type="component" value="Unassembled WGS sequence"/>
</dbReference>
<organism evidence="6 7">
    <name type="scientific">Dactylonectria macrodidyma</name>
    <dbReference type="NCBI Taxonomy" id="307937"/>
    <lineage>
        <taxon>Eukaryota</taxon>
        <taxon>Fungi</taxon>
        <taxon>Dikarya</taxon>
        <taxon>Ascomycota</taxon>
        <taxon>Pezizomycotina</taxon>
        <taxon>Sordariomycetes</taxon>
        <taxon>Hypocreomycetidae</taxon>
        <taxon>Hypocreales</taxon>
        <taxon>Nectriaceae</taxon>
        <taxon>Dactylonectria</taxon>
    </lineage>
</organism>
<reference evidence="6" key="1">
    <citation type="journal article" date="2021" name="Nat. Commun.">
        <title>Genetic determinants of endophytism in the Arabidopsis root mycobiome.</title>
        <authorList>
            <person name="Mesny F."/>
            <person name="Miyauchi S."/>
            <person name="Thiergart T."/>
            <person name="Pickel B."/>
            <person name="Atanasova L."/>
            <person name="Karlsson M."/>
            <person name="Huettel B."/>
            <person name="Barry K.W."/>
            <person name="Haridas S."/>
            <person name="Chen C."/>
            <person name="Bauer D."/>
            <person name="Andreopoulos W."/>
            <person name="Pangilinan J."/>
            <person name="LaButti K."/>
            <person name="Riley R."/>
            <person name="Lipzen A."/>
            <person name="Clum A."/>
            <person name="Drula E."/>
            <person name="Henrissat B."/>
            <person name="Kohler A."/>
            <person name="Grigoriev I.V."/>
            <person name="Martin F.M."/>
            <person name="Hacquard S."/>
        </authorList>
    </citation>
    <scope>NUCLEOTIDE SEQUENCE</scope>
    <source>
        <strain evidence="6">MPI-CAGE-AT-0147</strain>
    </source>
</reference>
<evidence type="ECO:0000256" key="4">
    <source>
        <dbReference type="RuleBase" id="RU367098"/>
    </source>
</evidence>
<gene>
    <name evidence="4" type="primary">AIM11</name>
    <name evidence="6" type="ORF">EDB81DRAFT_897874</name>
</gene>
<comment type="caution">
    <text evidence="6">The sequence shown here is derived from an EMBL/GenBank/DDBJ whole genome shotgun (WGS) entry which is preliminary data.</text>
</comment>
<dbReference type="GO" id="GO:0016020">
    <property type="term" value="C:membrane"/>
    <property type="evidence" value="ECO:0007669"/>
    <property type="project" value="UniProtKB-SubCell"/>
</dbReference>
<protein>
    <recommendedName>
        <fullName evidence="4">Altered inheritance of mitochondria protein 11</fullName>
    </recommendedName>
</protein>
<sequence>MSGLASSPAPQTTTNNSGQDTPRQDAPPVPSWTRALKQFGFLSVGAGLLAASVAVSRRAVTRRRLAAMPKFYSSNRAPIAFDSADRSALAAHALSLATLNVMAFGVMLVAGVGWSFDLSSIEELKTRTRVITRRPGVVNPEDEAEMKKVMEDLMGRIGMEKPASSGMEENEAKKD</sequence>
<dbReference type="OrthoDB" id="3558022at2759"/>
<evidence type="ECO:0000256" key="1">
    <source>
        <dbReference type="ARBA" id="ARBA00022692"/>
    </source>
</evidence>
<evidence type="ECO:0000313" key="7">
    <source>
        <dbReference type="Proteomes" id="UP000738349"/>
    </source>
</evidence>
<keyword evidence="3 4" id="KW-0472">Membrane</keyword>
<evidence type="ECO:0000256" key="2">
    <source>
        <dbReference type="ARBA" id="ARBA00022989"/>
    </source>
</evidence>
<feature type="transmembrane region" description="Helical" evidence="4">
    <location>
        <begin position="93"/>
        <end position="116"/>
    </location>
</feature>
<feature type="compositionally biased region" description="Polar residues" evidence="5">
    <location>
        <begin position="1"/>
        <end position="21"/>
    </location>
</feature>
<evidence type="ECO:0000313" key="6">
    <source>
        <dbReference type="EMBL" id="KAH7176579.1"/>
    </source>
</evidence>
<keyword evidence="2 4" id="KW-1133">Transmembrane helix</keyword>
<keyword evidence="7" id="KW-1185">Reference proteome</keyword>
<dbReference type="InterPro" id="IPR038814">
    <property type="entry name" value="AIM11"/>
</dbReference>
<comment type="subcellular location">
    <subcellularLocation>
        <location evidence="4">Membrane</location>
        <topology evidence="4">Multi-pass membrane protein</topology>
    </subcellularLocation>
</comment>
<dbReference type="PANTHER" id="PTHR39136:SF1">
    <property type="entry name" value="ALTERED INHERITANCE OF MITOCHONDRIA PROTEIN 11"/>
    <property type="match status" value="1"/>
</dbReference>
<comment type="similarity">
    <text evidence="4">Belongs to the AIM11 family.</text>
</comment>
<proteinExistence type="inferred from homology"/>
<accession>A0A9P9JNX7</accession>
<name>A0A9P9JNX7_9HYPO</name>
<keyword evidence="1 4" id="KW-0812">Transmembrane</keyword>
<feature type="region of interest" description="Disordered" evidence="5">
    <location>
        <begin position="1"/>
        <end position="29"/>
    </location>
</feature>